<dbReference type="GO" id="GO:0003677">
    <property type="term" value="F:DNA binding"/>
    <property type="evidence" value="ECO:0007669"/>
    <property type="project" value="UniProtKB-UniRule"/>
</dbReference>
<dbReference type="Pfam" id="PF00633">
    <property type="entry name" value="HHH"/>
    <property type="match status" value="1"/>
</dbReference>
<dbReference type="InterPro" id="IPR023763">
    <property type="entry name" value="DNA_integrity_scanning_protein"/>
</dbReference>
<dbReference type="EMBL" id="RBWE01000001">
    <property type="protein sequence ID" value="RKO65837.1"/>
    <property type="molecule type" value="Genomic_DNA"/>
</dbReference>
<proteinExistence type="inferred from homology"/>
<evidence type="ECO:0000313" key="13">
    <source>
        <dbReference type="EMBL" id="RKO65837.1"/>
    </source>
</evidence>
<comment type="subunit">
    <text evidence="11">Homooctamer.</text>
</comment>
<dbReference type="InterPro" id="IPR003390">
    <property type="entry name" value="DNA_integrity_scan_DisA_N"/>
</dbReference>
<evidence type="ECO:0000256" key="1">
    <source>
        <dbReference type="ARBA" id="ARBA00000877"/>
    </source>
</evidence>
<dbReference type="InterPro" id="IPR038331">
    <property type="entry name" value="DisA_sf"/>
</dbReference>
<dbReference type="FunFam" id="3.40.1700.10:FF:000001">
    <property type="entry name" value="DNA integrity scanning protein DisA"/>
    <property type="match status" value="1"/>
</dbReference>
<dbReference type="HAMAP" id="MF_01438">
    <property type="entry name" value="DisA"/>
    <property type="match status" value="1"/>
</dbReference>
<dbReference type="RefSeq" id="WP_121450304.1">
    <property type="nucleotide sequence ID" value="NZ_RBWE01000001.1"/>
</dbReference>
<comment type="catalytic activity">
    <reaction evidence="1 11">
        <text>2 ATP = 3',3'-c-di-AMP + 2 diphosphate</text>
        <dbReference type="Rhea" id="RHEA:35655"/>
        <dbReference type="ChEBI" id="CHEBI:30616"/>
        <dbReference type="ChEBI" id="CHEBI:33019"/>
        <dbReference type="ChEBI" id="CHEBI:71500"/>
        <dbReference type="EC" id="2.7.7.85"/>
    </reaction>
</comment>
<evidence type="ECO:0000259" key="12">
    <source>
        <dbReference type="PROSITE" id="PS51794"/>
    </source>
</evidence>
<dbReference type="Proteomes" id="UP000271256">
    <property type="component" value="Unassembled WGS sequence"/>
</dbReference>
<dbReference type="GO" id="GO:0106408">
    <property type="term" value="F:diadenylate cyclase activity"/>
    <property type="evidence" value="ECO:0007669"/>
    <property type="project" value="UniProtKB-EC"/>
</dbReference>
<reference evidence="13 14" key="1">
    <citation type="submission" date="2018-10" db="EMBL/GenBank/DDBJ databases">
        <authorList>
            <person name="Grouzdev D.S."/>
            <person name="Krutkina M.S."/>
            <person name="Tourova T.P."/>
            <person name="Nazina T.N."/>
        </authorList>
    </citation>
    <scope>NUCLEOTIDE SEQUENCE [LARGE SCALE GENOMIC DNA]</scope>
    <source>
        <strain evidence="13 14">435</strain>
    </source>
</reference>
<feature type="binding site" evidence="11">
    <location>
        <position position="97"/>
    </location>
    <ligand>
        <name>ATP</name>
        <dbReference type="ChEBI" id="CHEBI:30616"/>
    </ligand>
</feature>
<accession>A0A494WY79</accession>
<protein>
    <recommendedName>
        <fullName evidence="11">DNA integrity scanning protein DisA</fullName>
    </recommendedName>
    <alternativeName>
        <fullName evidence="11">Cyclic di-AMP synthase</fullName>
        <shortName evidence="11">c-di-AMP synthase</shortName>
    </alternativeName>
    <alternativeName>
        <fullName evidence="11">Diadenylate cyclase</fullName>
        <ecNumber evidence="11">2.7.7.85</ecNumber>
    </alternativeName>
</protein>
<evidence type="ECO:0000256" key="6">
    <source>
        <dbReference type="ARBA" id="ARBA00022763"/>
    </source>
</evidence>
<dbReference type="NCBIfam" id="NF010009">
    <property type="entry name" value="PRK13482.1"/>
    <property type="match status" value="1"/>
</dbReference>
<dbReference type="Gene3D" id="3.40.1700.10">
    <property type="entry name" value="DNA integrity scanning protein, DisA, N-terminal domain"/>
    <property type="match status" value="1"/>
</dbReference>
<comment type="cofactor">
    <cofactor evidence="2 11">
        <name>Mg(2+)</name>
        <dbReference type="ChEBI" id="CHEBI:18420"/>
    </cofactor>
</comment>
<keyword evidence="8 11" id="KW-0460">Magnesium</keyword>
<dbReference type="Pfam" id="PF02457">
    <property type="entry name" value="DAC"/>
    <property type="match status" value="1"/>
</dbReference>
<keyword evidence="14" id="KW-1185">Reference proteome</keyword>
<feature type="binding site" evidence="11">
    <location>
        <position position="79"/>
    </location>
    <ligand>
        <name>ATP</name>
        <dbReference type="ChEBI" id="CHEBI:30616"/>
    </ligand>
</feature>
<feature type="binding site" evidence="11">
    <location>
        <begin position="110"/>
        <end position="114"/>
    </location>
    <ligand>
        <name>ATP</name>
        <dbReference type="ChEBI" id="CHEBI:30616"/>
    </ligand>
</feature>
<evidence type="ECO:0000256" key="10">
    <source>
        <dbReference type="ARBA" id="ARBA00023204"/>
    </source>
</evidence>
<evidence type="ECO:0000256" key="9">
    <source>
        <dbReference type="ARBA" id="ARBA00023125"/>
    </source>
</evidence>
<dbReference type="PROSITE" id="PS51794">
    <property type="entry name" value="DAC"/>
    <property type="match status" value="1"/>
</dbReference>
<dbReference type="Pfam" id="PF10635">
    <property type="entry name" value="DisA-linker"/>
    <property type="match status" value="1"/>
</dbReference>
<dbReference type="InterPro" id="IPR036888">
    <property type="entry name" value="DNA_integrity_DisA_N_sf"/>
</dbReference>
<keyword evidence="6 11" id="KW-0227">DNA damage</keyword>
<dbReference type="SUPFAM" id="SSF143597">
    <property type="entry name" value="YojJ-like"/>
    <property type="match status" value="1"/>
</dbReference>
<comment type="function">
    <text evidence="11">Has also diadenylate cyclase activity, catalyzing the condensation of 2 ATP molecules into cyclic di-AMP (c-di-AMP). c-di-AMP acts as a signaling molecule that couples DNA integrity with progression of sporulation. The rise in c-di-AMP level generated by DisA while scanning the chromosome, operates as a positive signal that advances sporulation; upon encountering a lesion, the DisA focus arrests at the damaged site and halts c-di-AMP synthesis.</text>
</comment>
<gene>
    <name evidence="11 13" type="primary">disA</name>
    <name evidence="13" type="ORF">D7024_01910</name>
</gene>
<dbReference type="InterPro" id="IPR010994">
    <property type="entry name" value="RuvA_2-like"/>
</dbReference>
<organism evidence="13 14">
    <name type="scientific">Desulfofundulus salinus</name>
    <dbReference type="NCBI Taxonomy" id="2419843"/>
    <lineage>
        <taxon>Bacteria</taxon>
        <taxon>Bacillati</taxon>
        <taxon>Bacillota</taxon>
        <taxon>Clostridia</taxon>
        <taxon>Eubacteriales</taxon>
        <taxon>Peptococcaceae</taxon>
        <taxon>Desulfofundulus</taxon>
    </lineage>
</organism>
<evidence type="ECO:0000256" key="3">
    <source>
        <dbReference type="ARBA" id="ARBA00022679"/>
    </source>
</evidence>
<dbReference type="InterPro" id="IPR000445">
    <property type="entry name" value="HhH_motif"/>
</dbReference>
<keyword evidence="10 11" id="KW-0234">DNA repair</keyword>
<dbReference type="InterPro" id="IPR018906">
    <property type="entry name" value="DNA_integrity_scan_DisA_link"/>
</dbReference>
<keyword evidence="3 11" id="KW-0808">Transferase</keyword>
<dbReference type="GO" id="GO:0140097">
    <property type="term" value="F:catalytic activity, acting on DNA"/>
    <property type="evidence" value="ECO:0007669"/>
    <property type="project" value="UniProtKB-ARBA"/>
</dbReference>
<dbReference type="GO" id="GO:0004016">
    <property type="term" value="F:adenylate cyclase activity"/>
    <property type="evidence" value="ECO:0007669"/>
    <property type="project" value="TreeGrafter"/>
</dbReference>
<evidence type="ECO:0000256" key="8">
    <source>
        <dbReference type="ARBA" id="ARBA00022842"/>
    </source>
</evidence>
<comment type="function">
    <text evidence="11">Participates in a DNA-damage check-point that is active prior to asymmetric division when DNA is damaged. DisA forms globular foci that rapidly scan along the chromosomes during sporulation, searching for lesions. When a lesion is present, DisA pauses at the lesion site. This triggers a cellular response that culminates in a temporary block in sporulation initiation.</text>
</comment>
<keyword evidence="5 11" id="KW-0547">Nucleotide-binding</keyword>
<keyword evidence="4 11" id="KW-0548">Nucleotidyltransferase</keyword>
<dbReference type="GO" id="GO:0006281">
    <property type="term" value="P:DNA repair"/>
    <property type="evidence" value="ECO:0007669"/>
    <property type="project" value="UniProtKB-UniRule"/>
</dbReference>
<sequence>MRGETLKEERVEDRLLQLLRTVAPGTPLREGLENILRAKTGALIVIGDSPEVMEIAEGGFAVNAEFTPANLYELAKMDGAIILSSDLKRILAANTQLIPNLSIPSTETGIRHRTAERVAKQTGALVISISERRGVITIYKGNLKYVLRDVGVILAKANQAIQTLEKYRSVLDRVVTELSILEFEEAVTLFDVSRAIQRVEMVLRVVKEIEKYISELGVEGRLITMQLEELVTGVEHEGLLIIRDYATAADKPPGAILGMINSWPAEDLLDLSLIARALGYPGSASILDQSVSPRGYRILDKIPRLPLPVIENMVKEFGSLKNILNASIEELDAVEGIGEARARSIKEGLARYREQLVQERHS</sequence>
<evidence type="ECO:0000256" key="11">
    <source>
        <dbReference type="HAMAP-Rule" id="MF_01438"/>
    </source>
</evidence>
<keyword evidence="7 11" id="KW-0067">ATP-binding</keyword>
<dbReference type="GO" id="GO:0005524">
    <property type="term" value="F:ATP binding"/>
    <property type="evidence" value="ECO:0007669"/>
    <property type="project" value="UniProtKB-UniRule"/>
</dbReference>
<dbReference type="SUPFAM" id="SSF47781">
    <property type="entry name" value="RuvA domain 2-like"/>
    <property type="match status" value="1"/>
</dbReference>
<dbReference type="GO" id="GO:0016787">
    <property type="term" value="F:hydrolase activity"/>
    <property type="evidence" value="ECO:0007669"/>
    <property type="project" value="UniProtKB-ARBA"/>
</dbReference>
<evidence type="ECO:0000256" key="2">
    <source>
        <dbReference type="ARBA" id="ARBA00001946"/>
    </source>
</evidence>
<dbReference type="EC" id="2.7.7.85" evidence="11"/>
<evidence type="ECO:0000256" key="4">
    <source>
        <dbReference type="ARBA" id="ARBA00022695"/>
    </source>
</evidence>
<evidence type="ECO:0000256" key="5">
    <source>
        <dbReference type="ARBA" id="ARBA00022741"/>
    </source>
</evidence>
<dbReference type="AlphaFoldDB" id="A0A494WY79"/>
<comment type="caution">
    <text evidence="13">The sequence shown here is derived from an EMBL/GenBank/DDBJ whole genome shotgun (WGS) entry which is preliminary data.</text>
</comment>
<evidence type="ECO:0000256" key="7">
    <source>
        <dbReference type="ARBA" id="ARBA00022840"/>
    </source>
</evidence>
<dbReference type="PANTHER" id="PTHR34185:SF3">
    <property type="entry name" value="DNA INTEGRITY SCANNING PROTEIN DISA"/>
    <property type="match status" value="1"/>
</dbReference>
<feature type="domain" description="DAC" evidence="12">
    <location>
        <begin position="12"/>
        <end position="150"/>
    </location>
</feature>
<keyword evidence="9 11" id="KW-0238">DNA-binding</keyword>
<evidence type="ECO:0000313" key="14">
    <source>
        <dbReference type="Proteomes" id="UP000271256"/>
    </source>
</evidence>
<dbReference type="PANTHER" id="PTHR34185">
    <property type="entry name" value="DIADENYLATE CYCLASE"/>
    <property type="match status" value="1"/>
</dbReference>
<dbReference type="Gene3D" id="1.10.150.20">
    <property type="entry name" value="5' to 3' exonuclease, C-terminal subdomain"/>
    <property type="match status" value="1"/>
</dbReference>
<dbReference type="Gene3D" id="1.20.1260.110">
    <property type="entry name" value="DNA integrity scanning linker region"/>
    <property type="match status" value="1"/>
</dbReference>
<comment type="similarity">
    <text evidence="11">Belongs to the DisA family.</text>
</comment>
<name>A0A494WY79_9FIRM</name>
<dbReference type="InterPro" id="IPR050338">
    <property type="entry name" value="DisA"/>
</dbReference>
<dbReference type="OrthoDB" id="41841at2"/>